<dbReference type="GO" id="GO:0005634">
    <property type="term" value="C:nucleus"/>
    <property type="evidence" value="ECO:0007669"/>
    <property type="project" value="TreeGrafter"/>
</dbReference>
<dbReference type="EMBL" id="LSRQ01007287">
    <property type="protein sequence ID" value="OAY65106.1"/>
    <property type="molecule type" value="Genomic_DNA"/>
</dbReference>
<feature type="non-terminal residue" evidence="1">
    <location>
        <position position="1"/>
    </location>
</feature>
<dbReference type="GO" id="GO:0003690">
    <property type="term" value="F:double-stranded DNA binding"/>
    <property type="evidence" value="ECO:0007669"/>
    <property type="project" value="TreeGrafter"/>
</dbReference>
<dbReference type="GO" id="GO:0003712">
    <property type="term" value="F:transcription coregulator activity"/>
    <property type="evidence" value="ECO:0007669"/>
    <property type="project" value="TreeGrafter"/>
</dbReference>
<evidence type="ECO:0000313" key="2">
    <source>
        <dbReference type="Proteomes" id="UP000092600"/>
    </source>
</evidence>
<name>A0A199UK75_ANACO</name>
<dbReference type="PANTHER" id="PTHR23335">
    <property type="entry name" value="CALMODULIN-BINDING TRANSCRIPTION ACTIVATOR CAMTA"/>
    <property type="match status" value="1"/>
</dbReference>
<dbReference type="GO" id="GO:0006357">
    <property type="term" value="P:regulation of transcription by RNA polymerase II"/>
    <property type="evidence" value="ECO:0007669"/>
    <property type="project" value="TreeGrafter"/>
</dbReference>
<organism evidence="1 2">
    <name type="scientific">Ananas comosus</name>
    <name type="common">Pineapple</name>
    <name type="synonym">Ananas ananas</name>
    <dbReference type="NCBI Taxonomy" id="4615"/>
    <lineage>
        <taxon>Eukaryota</taxon>
        <taxon>Viridiplantae</taxon>
        <taxon>Streptophyta</taxon>
        <taxon>Embryophyta</taxon>
        <taxon>Tracheophyta</taxon>
        <taxon>Spermatophyta</taxon>
        <taxon>Magnoliopsida</taxon>
        <taxon>Liliopsida</taxon>
        <taxon>Poales</taxon>
        <taxon>Bromeliaceae</taxon>
        <taxon>Bromelioideae</taxon>
        <taxon>Ananas</taxon>
    </lineage>
</organism>
<reference evidence="1 2" key="1">
    <citation type="journal article" date="2016" name="DNA Res.">
        <title>The draft genome of MD-2 pineapple using hybrid error correction of long reads.</title>
        <authorList>
            <person name="Redwan R.M."/>
            <person name="Saidin A."/>
            <person name="Kumar S.V."/>
        </authorList>
    </citation>
    <scope>NUCLEOTIDE SEQUENCE [LARGE SCALE GENOMIC DNA]</scope>
    <source>
        <strain evidence="2">cv. MD2</strain>
        <tissue evidence="1">Leaf</tissue>
    </source>
</reference>
<proteinExistence type="predicted"/>
<gene>
    <name evidence="1" type="ORF">ACMD2_13702</name>
</gene>
<accession>A0A199UK75</accession>
<evidence type="ECO:0000313" key="1">
    <source>
        <dbReference type="EMBL" id="OAY65106.1"/>
    </source>
</evidence>
<dbReference type="Proteomes" id="UP000092600">
    <property type="component" value="Unassembled WGS sequence"/>
</dbReference>
<dbReference type="STRING" id="4615.A0A199UK75"/>
<dbReference type="AlphaFoldDB" id="A0A199UK75"/>
<comment type="caution">
    <text evidence="1">The sequence shown here is derived from an EMBL/GenBank/DDBJ whole genome shotgun (WGS) entry which is preliminary data.</text>
</comment>
<dbReference type="PROSITE" id="PS50096">
    <property type="entry name" value="IQ"/>
    <property type="match status" value="1"/>
</dbReference>
<dbReference type="PANTHER" id="PTHR23335:SF1">
    <property type="entry name" value="CALMODULIN-BINDING TRANSCRIPTION ACTIVATOR, ISOFORM F"/>
    <property type="match status" value="1"/>
</dbReference>
<sequence length="146" mass="17058">AHVRGHQVRKKYREILRAVSVIEKIVLRWRRRGSGLRGFRNEPEPEMVEVEEDEEEEDVAKVFRKQKVDEALEEAVSRVLSMVDSPKARQQYCRVLGRYHQAKADSSTPDEATSRLRDDFTIIEDDDFMCSSVRHELRLPSTCIKT</sequence>
<protein>
    <submittedName>
        <fullName evidence="1">Calmodulin-binding transcription activator 4</fullName>
    </submittedName>
</protein>